<sequence length="538" mass="61464">MEKGKRGKSRSKKITLPYSAKLNEEYLSSDFKTEFKGAFVKKEPLKHENGSTLHNDPFQCAVVPSFLQDTQILDGLKEELLDQIFFDKNNDLYKFQQSDDLKTISTPHVKAIRKFFCDDVAKWLREVTGIPLSQQVDLTCSRYDYTDTLLCHDDELDTRRIAFILYLVPPWKEADGGSLDLFDVDEHGQPRNIVKSIFPSFNSFAWFEVTEVSHHQVSEVLSQDKTRLSVNGWFHAPPVPRADRYVEPQLPLISPCDIEVMYEWINPVYLEADVQGRIQEKFENDSEIELQGFLQEEKYHELLEALLNEELNWNKNGVPNKRFVNCLRLEDPAADNVPAVIRECQQLFRSEAMFLTLSNLTGLSFHPLAVTHSDSDGSDSESEEATKAKDDAASDSGSDKGIKRKRRKLSASADGKKTNASNAKDEPAAVKAKCRYEVRKWEQGCYTLMHDTDLQGQEYALDVMLFCGCKGWKPEYGGSVSYIAKGEDEELLTVSPAENSLALVYRDKETLRFVKHINHQIIKLPQASFFDVSFVYYE</sequence>
<evidence type="ECO:0000256" key="4">
    <source>
        <dbReference type="ARBA" id="ARBA00022896"/>
    </source>
</evidence>
<dbReference type="HOGENOM" id="CLU_027679_0_0_1"/>
<evidence type="ECO:0000256" key="8">
    <source>
        <dbReference type="ARBA" id="ARBA00029938"/>
    </source>
</evidence>
<keyword evidence="5" id="KW-0223">Dioxygenase</keyword>
<dbReference type="GO" id="GO:0005737">
    <property type="term" value="C:cytoplasm"/>
    <property type="evidence" value="ECO:0007669"/>
    <property type="project" value="TreeGrafter"/>
</dbReference>
<protein>
    <recommendedName>
        <fullName evidence="8">uS12 prolyl 3-hydroxylase</fullName>
    </recommendedName>
</protein>
<proteinExistence type="inferred from homology"/>
<evidence type="ECO:0000313" key="12">
    <source>
        <dbReference type="EMBL" id="ELU03649.1"/>
    </source>
</evidence>
<dbReference type="GO" id="GO:0031543">
    <property type="term" value="F:peptidyl-proline dioxygenase activity"/>
    <property type="evidence" value="ECO:0007669"/>
    <property type="project" value="TreeGrafter"/>
</dbReference>
<evidence type="ECO:0000256" key="6">
    <source>
        <dbReference type="ARBA" id="ARBA00023002"/>
    </source>
</evidence>
<keyword evidence="7" id="KW-0408">Iron</keyword>
<dbReference type="EMBL" id="AMQN01001501">
    <property type="status" value="NOT_ANNOTATED_CDS"/>
    <property type="molecule type" value="Genomic_DNA"/>
</dbReference>
<evidence type="ECO:0000256" key="9">
    <source>
        <dbReference type="ARBA" id="ARBA00047444"/>
    </source>
</evidence>
<dbReference type="InterPro" id="IPR039558">
    <property type="entry name" value="TPA1/OFD1_N"/>
</dbReference>
<dbReference type="OMA" id="HDHEILY"/>
<evidence type="ECO:0000313" key="14">
    <source>
        <dbReference type="Proteomes" id="UP000014760"/>
    </source>
</evidence>
<feature type="region of interest" description="Disordered" evidence="10">
    <location>
        <begin position="372"/>
        <end position="424"/>
    </location>
</feature>
<dbReference type="InterPro" id="IPR006620">
    <property type="entry name" value="Pro_4_hyd_alph"/>
</dbReference>
<comment type="similarity">
    <text evidence="2">Belongs to the TPA1 family.</text>
</comment>
<keyword evidence="6" id="KW-0560">Oxidoreductase</keyword>
<dbReference type="Gene3D" id="2.60.120.620">
    <property type="entry name" value="q2cbj1_9rhob like domain"/>
    <property type="match status" value="2"/>
</dbReference>
<keyword evidence="3" id="KW-0479">Metal-binding</keyword>
<evidence type="ECO:0000256" key="1">
    <source>
        <dbReference type="ARBA" id="ARBA00001961"/>
    </source>
</evidence>
<dbReference type="GO" id="GO:0005506">
    <property type="term" value="F:iron ion binding"/>
    <property type="evidence" value="ECO:0007669"/>
    <property type="project" value="InterPro"/>
</dbReference>
<evidence type="ECO:0000259" key="11">
    <source>
        <dbReference type="PROSITE" id="PS51471"/>
    </source>
</evidence>
<evidence type="ECO:0000256" key="5">
    <source>
        <dbReference type="ARBA" id="ARBA00022964"/>
    </source>
</evidence>
<dbReference type="GO" id="GO:0031418">
    <property type="term" value="F:L-ascorbic acid binding"/>
    <property type="evidence" value="ECO:0007669"/>
    <property type="project" value="UniProtKB-KW"/>
</dbReference>
<evidence type="ECO:0000256" key="2">
    <source>
        <dbReference type="ARBA" id="ARBA00007443"/>
    </source>
</evidence>
<dbReference type="EMBL" id="KB303020">
    <property type="protein sequence ID" value="ELU03649.1"/>
    <property type="molecule type" value="Genomic_DNA"/>
</dbReference>
<comment type="cofactor">
    <cofactor evidence="1">
        <name>L-ascorbate</name>
        <dbReference type="ChEBI" id="CHEBI:38290"/>
    </cofactor>
</comment>
<dbReference type="FunCoup" id="R7UCC2">
    <property type="interactions" value="1509"/>
</dbReference>
<accession>R7UCC2</accession>
<feature type="compositionally biased region" description="Basic and acidic residues" evidence="10">
    <location>
        <begin position="384"/>
        <end position="401"/>
    </location>
</feature>
<evidence type="ECO:0000313" key="13">
    <source>
        <dbReference type="EnsemblMetazoa" id="CapteP166954"/>
    </source>
</evidence>
<dbReference type="InterPro" id="IPR051842">
    <property type="entry name" value="uS12_prolyl_hydroxylase"/>
</dbReference>
<evidence type="ECO:0000256" key="3">
    <source>
        <dbReference type="ARBA" id="ARBA00022723"/>
    </source>
</evidence>
<keyword evidence="4" id="KW-0847">Vitamin C</keyword>
<dbReference type="PROSITE" id="PS51471">
    <property type="entry name" value="FE2OG_OXY"/>
    <property type="match status" value="1"/>
</dbReference>
<evidence type="ECO:0000256" key="7">
    <source>
        <dbReference type="ARBA" id="ARBA00023004"/>
    </source>
</evidence>
<dbReference type="STRING" id="283909.R7UCC2"/>
<dbReference type="SMART" id="SM00702">
    <property type="entry name" value="P4Hc"/>
    <property type="match status" value="1"/>
</dbReference>
<keyword evidence="14" id="KW-1185">Reference proteome</keyword>
<dbReference type="EnsemblMetazoa" id="CapteT166954">
    <property type="protein sequence ID" value="CapteP166954"/>
    <property type="gene ID" value="CapteG166954"/>
</dbReference>
<name>R7UCC2_CAPTE</name>
<gene>
    <name evidence="12" type="ORF">CAPTEDRAFT_166954</name>
</gene>
<dbReference type="Pfam" id="PF13661">
    <property type="entry name" value="2OG-FeII_Oxy_4"/>
    <property type="match status" value="1"/>
</dbReference>
<reference evidence="12 14" key="2">
    <citation type="journal article" date="2013" name="Nature">
        <title>Insights into bilaterian evolution from three spiralian genomes.</title>
        <authorList>
            <person name="Simakov O."/>
            <person name="Marletaz F."/>
            <person name="Cho S.J."/>
            <person name="Edsinger-Gonzales E."/>
            <person name="Havlak P."/>
            <person name="Hellsten U."/>
            <person name="Kuo D.H."/>
            <person name="Larsson T."/>
            <person name="Lv J."/>
            <person name="Arendt D."/>
            <person name="Savage R."/>
            <person name="Osoegawa K."/>
            <person name="de Jong P."/>
            <person name="Grimwood J."/>
            <person name="Chapman J.A."/>
            <person name="Shapiro H."/>
            <person name="Aerts A."/>
            <person name="Otillar R.P."/>
            <person name="Terry A.Y."/>
            <person name="Boore J.L."/>
            <person name="Grigoriev I.V."/>
            <person name="Lindberg D.R."/>
            <person name="Seaver E.C."/>
            <person name="Weisblat D.A."/>
            <person name="Putnam N.H."/>
            <person name="Rokhsar D.S."/>
        </authorList>
    </citation>
    <scope>NUCLEOTIDE SEQUENCE</scope>
    <source>
        <strain evidence="12 14">I ESC-2004</strain>
    </source>
</reference>
<feature type="domain" description="Fe2OG dioxygenase" evidence="11">
    <location>
        <begin position="132"/>
        <end position="236"/>
    </location>
</feature>
<reference evidence="13" key="3">
    <citation type="submission" date="2015-06" db="UniProtKB">
        <authorList>
            <consortium name="EnsemblMetazoa"/>
        </authorList>
    </citation>
    <scope>IDENTIFICATION</scope>
</reference>
<dbReference type="OrthoDB" id="430522at2759"/>
<organism evidence="12">
    <name type="scientific">Capitella teleta</name>
    <name type="common">Polychaete worm</name>
    <dbReference type="NCBI Taxonomy" id="283909"/>
    <lineage>
        <taxon>Eukaryota</taxon>
        <taxon>Metazoa</taxon>
        <taxon>Spiralia</taxon>
        <taxon>Lophotrochozoa</taxon>
        <taxon>Annelida</taxon>
        <taxon>Polychaeta</taxon>
        <taxon>Sedentaria</taxon>
        <taxon>Scolecida</taxon>
        <taxon>Capitellidae</taxon>
        <taxon>Capitella</taxon>
    </lineage>
</organism>
<dbReference type="InterPro" id="IPR005123">
    <property type="entry name" value="Oxoglu/Fe-dep_dioxygenase_dom"/>
</dbReference>
<dbReference type="InterPro" id="IPR019601">
    <property type="entry name" value="Oxoglutarate/Fe-dep_Oase_C"/>
</dbReference>
<dbReference type="Pfam" id="PF10637">
    <property type="entry name" value="Ofd1_CTDD"/>
    <property type="match status" value="1"/>
</dbReference>
<dbReference type="Proteomes" id="UP000014760">
    <property type="component" value="Unassembled WGS sequence"/>
</dbReference>
<dbReference type="PANTHER" id="PTHR12117">
    <property type="entry name" value="HISTONE ACETYLTRANSFERASE COMPLEX"/>
    <property type="match status" value="1"/>
</dbReference>
<dbReference type="GO" id="GO:0006449">
    <property type="term" value="P:regulation of translational termination"/>
    <property type="evidence" value="ECO:0007669"/>
    <property type="project" value="TreeGrafter"/>
</dbReference>
<reference evidence="14" key="1">
    <citation type="submission" date="2012-12" db="EMBL/GenBank/DDBJ databases">
        <authorList>
            <person name="Hellsten U."/>
            <person name="Grimwood J."/>
            <person name="Chapman J.A."/>
            <person name="Shapiro H."/>
            <person name="Aerts A."/>
            <person name="Otillar R.P."/>
            <person name="Terry A.Y."/>
            <person name="Boore J.L."/>
            <person name="Simakov O."/>
            <person name="Marletaz F."/>
            <person name="Cho S.-J."/>
            <person name="Edsinger-Gonzales E."/>
            <person name="Havlak P."/>
            <person name="Kuo D.-H."/>
            <person name="Larsson T."/>
            <person name="Lv J."/>
            <person name="Arendt D."/>
            <person name="Savage R."/>
            <person name="Osoegawa K."/>
            <person name="de Jong P."/>
            <person name="Lindberg D.R."/>
            <person name="Seaver E.C."/>
            <person name="Weisblat D.A."/>
            <person name="Putnam N.H."/>
            <person name="Grigoriev I.V."/>
            <person name="Rokhsar D.S."/>
        </authorList>
    </citation>
    <scope>NUCLEOTIDE SEQUENCE</scope>
    <source>
        <strain evidence="14">I ESC-2004</strain>
    </source>
</reference>
<dbReference type="AlphaFoldDB" id="R7UCC2"/>
<evidence type="ECO:0000256" key="10">
    <source>
        <dbReference type="SAM" id="MobiDB-lite"/>
    </source>
</evidence>
<dbReference type="PANTHER" id="PTHR12117:SF0">
    <property type="entry name" value="PROLYL 3-HYDROXYLASE OGFOD1"/>
    <property type="match status" value="1"/>
</dbReference>
<comment type="catalytic activity">
    <reaction evidence="9">
        <text>[ribosomal protein uS12]-L-proline + 2-oxoglutarate + O2 = [ribosomal protein uS12]-(3S)-3-hydroxy-L-proline + succinate + CO2</text>
        <dbReference type="Rhea" id="RHEA:54156"/>
        <dbReference type="Rhea" id="RHEA-COMP:13816"/>
        <dbReference type="Rhea" id="RHEA-COMP:13818"/>
        <dbReference type="ChEBI" id="CHEBI:15379"/>
        <dbReference type="ChEBI" id="CHEBI:16526"/>
        <dbReference type="ChEBI" id="CHEBI:16810"/>
        <dbReference type="ChEBI" id="CHEBI:30031"/>
        <dbReference type="ChEBI" id="CHEBI:50342"/>
        <dbReference type="ChEBI" id="CHEBI:85428"/>
    </reaction>
</comment>